<evidence type="ECO:0000259" key="1">
    <source>
        <dbReference type="PROSITE" id="PS50206"/>
    </source>
</evidence>
<evidence type="ECO:0000313" key="3">
    <source>
        <dbReference type="Proteomes" id="UP001209878"/>
    </source>
</evidence>
<dbReference type="GO" id="GO:0004792">
    <property type="term" value="F:thiosulfate-cyanide sulfurtransferase activity"/>
    <property type="evidence" value="ECO:0007669"/>
    <property type="project" value="TreeGrafter"/>
</dbReference>
<comment type="caution">
    <text evidence="2">The sequence shown here is derived from an EMBL/GenBank/DDBJ whole genome shotgun (WGS) entry which is preliminary data.</text>
</comment>
<dbReference type="SUPFAM" id="SSF52821">
    <property type="entry name" value="Rhodanese/Cell cycle control phosphatase"/>
    <property type="match status" value="1"/>
</dbReference>
<feature type="domain" description="Rhodanese" evidence="1">
    <location>
        <begin position="82"/>
        <end position="184"/>
    </location>
</feature>
<keyword evidence="3" id="KW-1185">Reference proteome</keyword>
<dbReference type="EMBL" id="JAODUO010000252">
    <property type="protein sequence ID" value="KAK2184791.1"/>
    <property type="molecule type" value="Genomic_DNA"/>
</dbReference>
<evidence type="ECO:0000313" key="2">
    <source>
        <dbReference type="EMBL" id="KAK2184791.1"/>
    </source>
</evidence>
<dbReference type="Proteomes" id="UP001209878">
    <property type="component" value="Unassembled WGS sequence"/>
</dbReference>
<dbReference type="SMART" id="SM00450">
    <property type="entry name" value="RHOD"/>
    <property type="match status" value="1"/>
</dbReference>
<dbReference type="GO" id="GO:0005739">
    <property type="term" value="C:mitochondrion"/>
    <property type="evidence" value="ECO:0007669"/>
    <property type="project" value="TreeGrafter"/>
</dbReference>
<dbReference type="InterPro" id="IPR001763">
    <property type="entry name" value="Rhodanese-like_dom"/>
</dbReference>
<dbReference type="AlphaFoldDB" id="A0AAD9UD05"/>
<protein>
    <recommendedName>
        <fullName evidence="1">Rhodanese domain-containing protein</fullName>
    </recommendedName>
</protein>
<dbReference type="Gene3D" id="3.40.250.10">
    <property type="entry name" value="Rhodanese-like domain"/>
    <property type="match status" value="1"/>
</dbReference>
<dbReference type="PROSITE" id="PS50206">
    <property type="entry name" value="RHODANESE_3"/>
    <property type="match status" value="1"/>
</dbReference>
<proteinExistence type="predicted"/>
<sequence length="187" mass="21429">MASFSRCLSIGRRAVTSGLVRSTVRLSSDAARQTLQPWRLVAPTTARCYTTKKRVMERSELTGELYAPNDVDYEDVVQGLQQEEVKIYIDVREFDEVHETGKIPKSRVIPLSELRTAFDLSEADFQEKYGFSKPPKNTDIVLYCRSGRRSRTAAKWMTSMGFSDVKRYAGSWLDWSEKNPDKTEKLD</sequence>
<dbReference type="Pfam" id="PF00581">
    <property type="entry name" value="Rhodanese"/>
    <property type="match status" value="1"/>
</dbReference>
<reference evidence="2" key="1">
    <citation type="journal article" date="2023" name="Mol. Biol. Evol.">
        <title>Third-Generation Sequencing Reveals the Adaptive Role of the Epigenome in Three Deep-Sea Polychaetes.</title>
        <authorList>
            <person name="Perez M."/>
            <person name="Aroh O."/>
            <person name="Sun Y."/>
            <person name="Lan Y."/>
            <person name="Juniper S.K."/>
            <person name="Young C.R."/>
            <person name="Angers B."/>
            <person name="Qian P.Y."/>
        </authorList>
    </citation>
    <scope>NUCLEOTIDE SEQUENCE</scope>
    <source>
        <strain evidence="2">R07B-5</strain>
    </source>
</reference>
<accession>A0AAD9UD05</accession>
<organism evidence="2 3">
    <name type="scientific">Ridgeia piscesae</name>
    <name type="common">Tubeworm</name>
    <dbReference type="NCBI Taxonomy" id="27915"/>
    <lineage>
        <taxon>Eukaryota</taxon>
        <taxon>Metazoa</taxon>
        <taxon>Spiralia</taxon>
        <taxon>Lophotrochozoa</taxon>
        <taxon>Annelida</taxon>
        <taxon>Polychaeta</taxon>
        <taxon>Sedentaria</taxon>
        <taxon>Canalipalpata</taxon>
        <taxon>Sabellida</taxon>
        <taxon>Siboglinidae</taxon>
        <taxon>Ridgeia</taxon>
    </lineage>
</organism>
<dbReference type="InterPro" id="IPR036873">
    <property type="entry name" value="Rhodanese-like_dom_sf"/>
</dbReference>
<dbReference type="PANTHER" id="PTHR44086:SF10">
    <property type="entry name" value="THIOSULFATE SULFURTRANSFERASE_RHODANESE-LIKE DOMAIN-CONTAINING PROTEIN 3"/>
    <property type="match status" value="1"/>
</dbReference>
<dbReference type="PANTHER" id="PTHR44086">
    <property type="entry name" value="THIOSULFATE SULFURTRANSFERASE RDL2, MITOCHONDRIAL-RELATED"/>
    <property type="match status" value="1"/>
</dbReference>
<name>A0AAD9UD05_RIDPI</name>
<gene>
    <name evidence="2" type="ORF">NP493_252g01028</name>
</gene>